<dbReference type="EMBL" id="CADEBD010000046">
    <property type="protein sequence ID" value="CAB3221522.1"/>
    <property type="molecule type" value="Genomic_DNA"/>
</dbReference>
<dbReference type="AlphaFoldDB" id="A0A8S0YPC8"/>
<protein>
    <submittedName>
        <fullName evidence="1">Uncharacterized protein</fullName>
    </submittedName>
</protein>
<accession>A0A8S0YPC8</accession>
<evidence type="ECO:0000313" key="2">
    <source>
        <dbReference type="Proteomes" id="UP000494256"/>
    </source>
</evidence>
<evidence type="ECO:0000313" key="1">
    <source>
        <dbReference type="EMBL" id="CAB3221522.1"/>
    </source>
</evidence>
<gene>
    <name evidence="1" type="ORF">APLA_LOCUS862</name>
</gene>
<dbReference type="OrthoDB" id="2113814at2759"/>
<reference evidence="1 2" key="1">
    <citation type="submission" date="2020-04" db="EMBL/GenBank/DDBJ databases">
        <authorList>
            <person name="Wallbank WR R."/>
            <person name="Pardo Diaz C."/>
            <person name="Kozak K."/>
            <person name="Martin S."/>
            <person name="Jiggins C."/>
            <person name="Moest M."/>
            <person name="Warren A I."/>
            <person name="Byers J.R.P. K."/>
            <person name="Montejo-Kovacevich G."/>
            <person name="Yen C E."/>
        </authorList>
    </citation>
    <scope>NUCLEOTIDE SEQUENCE [LARGE SCALE GENOMIC DNA]</scope>
</reference>
<dbReference type="Proteomes" id="UP000494256">
    <property type="component" value="Unassembled WGS sequence"/>
</dbReference>
<name>A0A8S0YPC8_ARCPL</name>
<comment type="caution">
    <text evidence="1">The sequence shown here is derived from an EMBL/GenBank/DDBJ whole genome shotgun (WGS) entry which is preliminary data.</text>
</comment>
<sequence length="67" mass="7662">MLEVNDLMMCTHLKEERERDPLVVLPVAAWCLSRAPDSWVSARFTGYREGRVDPAVCVQYILRDVPG</sequence>
<organism evidence="1 2">
    <name type="scientific">Arctia plantaginis</name>
    <name type="common">Wood tiger moth</name>
    <name type="synonym">Phalaena plantaginis</name>
    <dbReference type="NCBI Taxonomy" id="874455"/>
    <lineage>
        <taxon>Eukaryota</taxon>
        <taxon>Metazoa</taxon>
        <taxon>Ecdysozoa</taxon>
        <taxon>Arthropoda</taxon>
        <taxon>Hexapoda</taxon>
        <taxon>Insecta</taxon>
        <taxon>Pterygota</taxon>
        <taxon>Neoptera</taxon>
        <taxon>Endopterygota</taxon>
        <taxon>Lepidoptera</taxon>
        <taxon>Glossata</taxon>
        <taxon>Ditrysia</taxon>
        <taxon>Noctuoidea</taxon>
        <taxon>Erebidae</taxon>
        <taxon>Arctiinae</taxon>
        <taxon>Arctia</taxon>
    </lineage>
</organism>
<proteinExistence type="predicted"/>